<organism evidence="1 2">
    <name type="scientific">Saprolegnia diclina (strain VS20)</name>
    <dbReference type="NCBI Taxonomy" id="1156394"/>
    <lineage>
        <taxon>Eukaryota</taxon>
        <taxon>Sar</taxon>
        <taxon>Stramenopiles</taxon>
        <taxon>Oomycota</taxon>
        <taxon>Saprolegniomycetes</taxon>
        <taxon>Saprolegniales</taxon>
        <taxon>Saprolegniaceae</taxon>
        <taxon>Saprolegnia</taxon>
    </lineage>
</organism>
<dbReference type="OrthoDB" id="10356041at2759"/>
<keyword evidence="2" id="KW-1185">Reference proteome</keyword>
<dbReference type="VEuPathDB" id="FungiDB:SDRG_11224"/>
<sequence>MSAKCGVTNCSSKRKYRPHLKEVKRGKIKAKFGPYEDSRDEALLAGSVLFGAAWAEIEAAVREHKVHRSIHDTNRRTINAPLPELQIYYL</sequence>
<name>T0RM60_SAPDV</name>
<dbReference type="AlphaFoldDB" id="T0RM60"/>
<dbReference type="Proteomes" id="UP000030762">
    <property type="component" value="Unassembled WGS sequence"/>
</dbReference>
<evidence type="ECO:0000313" key="2">
    <source>
        <dbReference type="Proteomes" id="UP000030762"/>
    </source>
</evidence>
<dbReference type="RefSeq" id="XP_008615476.1">
    <property type="nucleotide sequence ID" value="XM_008617254.1"/>
</dbReference>
<reference evidence="1 2" key="1">
    <citation type="submission" date="2012-04" db="EMBL/GenBank/DDBJ databases">
        <title>The Genome Sequence of Saprolegnia declina VS20.</title>
        <authorList>
            <consortium name="The Broad Institute Genome Sequencing Platform"/>
            <person name="Russ C."/>
            <person name="Nusbaum C."/>
            <person name="Tyler B."/>
            <person name="van West P."/>
            <person name="Dieguez-Uribeondo J."/>
            <person name="de Bruijn I."/>
            <person name="Tripathy S."/>
            <person name="Jiang R."/>
            <person name="Young S.K."/>
            <person name="Zeng Q."/>
            <person name="Gargeya S."/>
            <person name="Fitzgerald M."/>
            <person name="Haas B."/>
            <person name="Abouelleil A."/>
            <person name="Alvarado L."/>
            <person name="Arachchi H.M."/>
            <person name="Berlin A."/>
            <person name="Chapman S.B."/>
            <person name="Goldberg J."/>
            <person name="Griggs A."/>
            <person name="Gujja S."/>
            <person name="Hansen M."/>
            <person name="Howarth C."/>
            <person name="Imamovic A."/>
            <person name="Larimer J."/>
            <person name="McCowen C."/>
            <person name="Montmayeur A."/>
            <person name="Murphy C."/>
            <person name="Neiman D."/>
            <person name="Pearson M."/>
            <person name="Priest M."/>
            <person name="Roberts A."/>
            <person name="Saif S."/>
            <person name="Shea T."/>
            <person name="Sisk P."/>
            <person name="Sykes S."/>
            <person name="Wortman J."/>
            <person name="Nusbaum C."/>
            <person name="Birren B."/>
        </authorList>
    </citation>
    <scope>NUCLEOTIDE SEQUENCE [LARGE SCALE GENOMIC DNA]</scope>
    <source>
        <strain evidence="1 2">VS20</strain>
    </source>
</reference>
<proteinExistence type="predicted"/>
<dbReference type="EMBL" id="JH767171">
    <property type="protein sequence ID" value="EQC31037.1"/>
    <property type="molecule type" value="Genomic_DNA"/>
</dbReference>
<accession>T0RM60</accession>
<gene>
    <name evidence="1" type="ORF">SDRG_11224</name>
</gene>
<dbReference type="InParanoid" id="T0RM60"/>
<dbReference type="GeneID" id="19951951"/>
<evidence type="ECO:0000313" key="1">
    <source>
        <dbReference type="EMBL" id="EQC31037.1"/>
    </source>
</evidence>
<protein>
    <submittedName>
        <fullName evidence="1">Uncharacterized protein</fullName>
    </submittedName>
</protein>